<dbReference type="InterPro" id="IPR011042">
    <property type="entry name" value="6-blade_b-propeller_TolB-like"/>
</dbReference>
<feature type="compositionally biased region" description="Basic residues" evidence="2">
    <location>
        <begin position="3597"/>
        <end position="3611"/>
    </location>
</feature>
<dbReference type="Pfam" id="PF01436">
    <property type="entry name" value="NHL"/>
    <property type="match status" value="6"/>
</dbReference>
<name>A0A0F9XN70_9ZZZZ</name>
<dbReference type="Gene3D" id="2.120.10.30">
    <property type="entry name" value="TolB, C-terminal domain"/>
    <property type="match status" value="3"/>
</dbReference>
<organism evidence="4">
    <name type="scientific">marine sediment metagenome</name>
    <dbReference type="NCBI Taxonomy" id="412755"/>
    <lineage>
        <taxon>unclassified sequences</taxon>
        <taxon>metagenomes</taxon>
        <taxon>ecological metagenomes</taxon>
    </lineage>
</organism>
<feature type="transmembrane region" description="Helical" evidence="3">
    <location>
        <begin position="3558"/>
        <end position="3575"/>
    </location>
</feature>
<dbReference type="InterPro" id="IPR050952">
    <property type="entry name" value="TRIM-NHL_E3_ligases"/>
</dbReference>
<dbReference type="EMBL" id="LAZR01000084">
    <property type="protein sequence ID" value="KKN93638.1"/>
    <property type="molecule type" value="Genomic_DNA"/>
</dbReference>
<comment type="caution">
    <text evidence="4">The sequence shown here is derived from an EMBL/GenBank/DDBJ whole genome shotgun (WGS) entry which is preliminary data.</text>
</comment>
<evidence type="ECO:0000256" key="1">
    <source>
        <dbReference type="ARBA" id="ARBA00022737"/>
    </source>
</evidence>
<keyword evidence="1" id="KW-0677">Repeat</keyword>
<evidence type="ECO:0000313" key="4">
    <source>
        <dbReference type="EMBL" id="KKN93638.1"/>
    </source>
</evidence>
<protein>
    <submittedName>
        <fullName evidence="4">Uncharacterized protein</fullName>
    </submittedName>
</protein>
<accession>A0A0F9XN70</accession>
<evidence type="ECO:0000256" key="3">
    <source>
        <dbReference type="SAM" id="Phobius"/>
    </source>
</evidence>
<dbReference type="InterPro" id="IPR001258">
    <property type="entry name" value="NHL_repeat"/>
</dbReference>
<dbReference type="SUPFAM" id="SSF101898">
    <property type="entry name" value="NHL repeat"/>
    <property type="match status" value="1"/>
</dbReference>
<sequence>MRCLHMHKKTLYTAFTLILLFGSLLTGLDDNPLGIDDSIQTTKPIDNTLTDQTFDESIAYGPDRQYNTSTSSWNTVTPEKQLISGAWVDPKASSINLNSLPDPTVQYQGESVRVDYQAKNNTVKALDYAYKEDFDFLFEWGSIGTGDGEFDYPYGIAVDSSGDVYVVDQNNDRVQKFTSTGTFILEWGVSGSGEGQFNDPFRIAVDSSGDVYVVDLNNHRIQKFNGTGTFILEWGVAGSGEGQFNNPFGIAVDSSGDVYVADRLNHRIQKFNGTGTFILEWGVEGTGDGELSYPSGLAVDSSGNVYVADTENHRIQKFNGTGTFILKWGVSGTGDGEFNIPSGIAVDSSGNIYVSDLNNDRIQKFTNTGTFILKWGVAGTGDGEFNDPFGIAVDSSGNVYVSDTANHRVQKFGFITTQIDPIGLLPISDDSNNLVVDNVRSAGTIFEKVYLGFTYYDMISPTQLGIDFSWITKKSAIFTSVFNSEQLTLDISDLAVYSSDELKIDLIFTYSNGIGFVIEIGIFDTGLNQYVFSTTTSAVSYFDFDNSIIKIDYMWAESQEITSNIRSNLKYSSPTQTLHTLDIDVYDYRIPLALYTDWNLTSIVPTASFSWDSINNRYLITNTIPTTYSITFIDGQGWGIGNPYNSTISPVIDVTNDFLSCSSFDCGNVTADMSSTTENENAVFTANTTIVSDGGVSLRMEDTDGAGSEGLNMAVDERGTYTITFDTYVELGHTWGNIRFYYRDSDTSWAYYQVDDIVTDRWQKHIVNNFTLSGDESTNNRNLLISFVSGQGVAFIDNIHIWAVKPVVTITDINKYQFSVPSTVLDGYISPTINNHPFIITLKTHEPESTLETWNEISDATGYLSFEYNNPLVEQGYVLEFNSTLYNVTISEYYFTPILGSHYINNENYDVDFDDVTVGELINLDADTESLFDGTLQVTSTGSAYWAYYSAATLSSAYSVSTRIKHIGGVDTYIGLSFFDIPNSASASDDMFFIRPGTPQTIFRVGGVPTAPMFVSATDTWYIIRADITTNYVKIYIDNVLISTRINTNPLLNPYFGVYGLDSNAQIDFVRISTLTLPQIITTATTTYFTTINNTVVSALYSDGNYLGLYNSLELITLNFTANPHNITVIPALNTQVVDYVFALDYSLNLNYLYDNSIGFAVSINSFNVLDTQISTYMAATRNGNYTAYENDTSVGSGNFVAAGTSIQTARNTTTGYIFYYAILFQNNTDQLWFNTTYSNAVLVVVDNQITVAAYSIDVAGGLFYATVYTLWGNNTVQVYDNNSPLGGTVNEGTSVWPWATSAGTHNFSIVVRNDGSIFRYINASVTIVDFSFTVSVSAFTVSQSNVSTYVTGSKDGTFTIYENNTEIATGSFNSVGTSIITAKNISYDILVNYAISFVNASDTVWFNTTYSNPPLPDLTNQLLVASYSIDADAGLFYTTIETLWANNTVQVYDNNSPLGTSVSEGTSVWSFTTSGGTHNFSTVVRNGANVFRYLNVSITIVDFSFTVSVSAFTVSASNVSTYVTGSKDGTYTVYENNTEIATGAFNSVGTSIITAKNINYDILVNYAISFVNASDTVWFNTTYSNPPLPDLTNQLLVASYSIDADAGLFYTTIETLWANNTVQVYDNDVSLGTAISEGTSVWSFTTSIGQHNFSIFVRNDGTLFRQLNTSITLASVDFSVSINTFSVSEVIISTFITSTKNGNYSVYENNTKIGDGNFISTGTSIQSNRNTVDGAFIYYAIAFQNVTDVVWFNTTYSNTLAVVEAGNQLLVASYSIDADGGLFYATIETSWGNNTVQVYDNNSPLGTSVSEGTSVWSFTTSAGTHNFSTVVRNGADIFRYLNASVTIVDFSFTVSISAFTVSSTNISTYVTGSKDGTYTVYENNTQIDTGSFNSVGTSIITAKNINYDILVNYAISFVNASDTVWFNTTYSNAPLPDLTNQLLVASYSIDADGGLFYTTIETLWGNNTVQVYDNNSPLGTSVNEGTSVWSFTTSGGTHNFSTVVRNGANIFRYLNVSVTIVDFSFTVSVSTFTVSASNVSTYVTGSKDGTYTVYENNTEIDTGAFNSTGTSIITSKNINYDILVNYAIKFVNASDTVWFTATYSNAPLPDLTNQLLVASYSIDADAGLFYTTIETLWANNTVQAYDNDNSLGIAINEGTSVWSFTTSVGQHNFSIFVRNDGTLFRQLNTSITLASVDFSVSINTFSVSEVIISTFITSTKNGNYSIYENNTKIGDGNFVFTGTSIQSNRNTVDGAFIYYAIAFQNVTDVVWFNTTYSNTLAVVEVGNQLLVASYSIDADGGLFYTTIETLWTNNTVQVYDNNSPLGTSVNEGTSVWSFTTSGGTHNFSTVVRNDATIFRYLNVSVTIVDFTFTVSVSAFTVSASNISTYITGSKDGTYTVYENNTEIDTGSFNSVGTSIITAKNINYDILVNYAIRFVNASDTVWFTTTYSNPPLADLTNQLLVASYSIDADAGLFYTTIETLWANNTVQVYDNTSPLGNTVSEGTAVWSFPTSAGTHNFSTVIRNGATIFRYLNVSVTIVDFIFTVAVSAYTVSQSNVSTYVTGTKDGTYTVYENDTQITTGSLFAVGTSIITAKNQSLGILVNYAIKFVNASDTIWFNATYSGDPIVEFSINIWAFEVSATQVTTSVSSSKGFAWAVYENNTGIDSGLGSDGYTIQTDKNLAHGVTINYAIIFANDSTSIWFNTTYSNAPEEVNQLLVASYSIDADGGLFYTTIETLWTNNTIQVYDNNAPLGTAVSEGTSVWSFATSGGTHNFSTVIRNGATIFRYLNVSITIVDFTFTVSVSAFTISNSNVSTYITGSKDGTYTVYENNTQIDTGSFNSVGTSIITAKNINYDILVNYAIKFVNGSDTVWFNATYSNAPLPDIANQLLVASYSIDADGGLFYTTIETLWTNNTVQVYDNNSPLGTAVAEGSSAWSFILSLGTHNFSVVIRNAGLLFRYLNVSFTIADSGITSGDMSVRLQNGVGQNVPFETFATYYRFNGTNEYAGMANNLLHFANVGFTVNLYVNDSFGQEMANATVSYSQFLFITVNSYEFLFTNHVNQSLLVQLKLPIQAWGDAVGYWVGEDTFRTIRLFSGTYDIRVLAADGITVLQTFTLAATSDQVITLDEGDDLFLYGYTWDSDNGNVTITLVTNYGDSRVEVWDNSNLVGTFNENGTISWEIATGVNVSQVVFFINRNITKYGGADEQQLFRGFSYAISLDDFGILISDVSWLETNDQFTITVVSNQLYSLVTIWHDGVINETGSLENVFVIDKDTITAGNHNVTLLVTWINGTGYYFSNWFVLSYWTASYYTVSIDVIPSAPGLKIKTNEIDMASFNVYIDGELVNKEVPDPFKEQTTEQINTTLIADGTLWVRNTQWNHTLTINDKWDVLVYETVVDFRDFTYRVYELPLAKITLRTETEQAIVLELYYWDQSTTNSYILGPELYLSPGLEGQTAWIVSGVYSALMYDVETRTTVILDKKVTKRITVENTGLELDTQDLLIGQGEFELAVEELAEGSYAIRLEPAAVVNFADINIPSETEFAERIVTWLGDNYFYIAGIVLLLVAGWYALKKGTEKLSNIDSEKLQTDITKRLKRDKKPKPNNKIKPRSERNKKPKPNNKIKPRSERNKKPKPEKKPPPLWAGFSNKNNNAK</sequence>
<dbReference type="CDD" id="cd14955">
    <property type="entry name" value="NHL_like_4"/>
    <property type="match status" value="1"/>
</dbReference>
<keyword evidence="3" id="KW-0812">Transmembrane</keyword>
<feature type="compositionally biased region" description="Basic residues" evidence="2">
    <location>
        <begin position="3618"/>
        <end position="3627"/>
    </location>
</feature>
<dbReference type="GO" id="GO:0008270">
    <property type="term" value="F:zinc ion binding"/>
    <property type="evidence" value="ECO:0007669"/>
    <property type="project" value="UniProtKB-KW"/>
</dbReference>
<proteinExistence type="predicted"/>
<gene>
    <name evidence="4" type="ORF">LCGC14_0194700</name>
</gene>
<dbReference type="PANTHER" id="PTHR24104">
    <property type="entry name" value="E3 UBIQUITIN-PROTEIN LIGASE NHLRC1-RELATED"/>
    <property type="match status" value="1"/>
</dbReference>
<dbReference type="PANTHER" id="PTHR24104:SF25">
    <property type="entry name" value="PROTEIN LIN-41"/>
    <property type="match status" value="1"/>
</dbReference>
<reference evidence="4" key="1">
    <citation type="journal article" date="2015" name="Nature">
        <title>Complex archaea that bridge the gap between prokaryotes and eukaryotes.</title>
        <authorList>
            <person name="Spang A."/>
            <person name="Saw J.H."/>
            <person name="Jorgensen S.L."/>
            <person name="Zaremba-Niedzwiedzka K."/>
            <person name="Martijn J."/>
            <person name="Lind A.E."/>
            <person name="van Eijk R."/>
            <person name="Schleper C."/>
            <person name="Guy L."/>
            <person name="Ettema T.J."/>
        </authorList>
    </citation>
    <scope>NUCLEOTIDE SEQUENCE</scope>
</reference>
<keyword evidence="3" id="KW-0472">Membrane</keyword>
<keyword evidence="3" id="KW-1133">Transmembrane helix</keyword>
<dbReference type="PROSITE" id="PS51125">
    <property type="entry name" value="NHL"/>
    <property type="match status" value="6"/>
</dbReference>
<feature type="region of interest" description="Disordered" evidence="2">
    <location>
        <begin position="3594"/>
        <end position="3657"/>
    </location>
</feature>
<evidence type="ECO:0000256" key="2">
    <source>
        <dbReference type="SAM" id="MobiDB-lite"/>
    </source>
</evidence>